<dbReference type="EMBL" id="LFYR01001237">
    <property type="protein sequence ID" value="KMZ63404.1"/>
    <property type="molecule type" value="Genomic_DNA"/>
</dbReference>
<dbReference type="InterPro" id="IPR038777">
    <property type="entry name" value="At4g18490-like"/>
</dbReference>
<proteinExistence type="predicted"/>
<dbReference type="PANTHER" id="PTHR36380">
    <property type="entry name" value="BNAA03G58330D PROTEIN"/>
    <property type="match status" value="1"/>
</dbReference>
<evidence type="ECO:0000256" key="1">
    <source>
        <dbReference type="SAM" id="MobiDB-lite"/>
    </source>
</evidence>
<feature type="compositionally biased region" description="Polar residues" evidence="1">
    <location>
        <begin position="367"/>
        <end position="386"/>
    </location>
</feature>
<feature type="compositionally biased region" description="Polar residues" evidence="1">
    <location>
        <begin position="445"/>
        <end position="457"/>
    </location>
</feature>
<gene>
    <name evidence="2" type="ORF">ZOSMA_40G00330</name>
</gene>
<protein>
    <submittedName>
        <fullName evidence="2">Uncharacterized protein</fullName>
    </submittedName>
</protein>
<comment type="caution">
    <text evidence="2">The sequence shown here is derived from an EMBL/GenBank/DDBJ whole genome shotgun (WGS) entry which is preliminary data.</text>
</comment>
<sequence>MEESHKGVSSTSGAKKNSSLDVDIGEDFITSWKLTDDGKDEMDFSNETPLKVRKTKFNHDKFDDIDFGEDFGKMPSFKMNMDMSDLDFNSPLKKTEDPRLKLGKDPVQGKREVKQGLFSFNFEFDELDSFGIDTNFLKNEKKSDNKRLDSEKTFGVDDKGNAPDSKCNSINSINEVNFHGCISPKNTSKSNEVIGSDSGKELRHVDVASHTNHSAFNEENIQGSFRLVKEMAFTEQNNSKKKSDGRIERPDMMTSENFQERDGAQVFSAPSSDKLTFKILTESQLENVGNLPVCESITKPDKSVESLGSPDPRGSSCVKTSNLEYPPTFVGESSDDVSKSEAQQNNKNEAIKERAADSDIKEPHVMNTKNAPISSTLLSKSGCRQTKSSDDNHSSILMNPSLSLHEFKKQMPVSQKENAFNLQSKLEEKISKQCSALNPNPKPNSPVSTINIEREPSTSSGEIVREVCINEEADKELPFLGYNQNKKENPISIATKQPNNHKPSVRCLSSIGGHALLKPSIGSVKNVVVSLKADTRSNDNSLNISRLKKSTTPLANFTNKRKSNLLGVSDIDAESCSRKTPIVTFSKTTEKPLSSSLSLKRRSFQGLTADPTPLKSLKFPQSPSKKRICMNRPVDISLHSVFNSEELEDYVIDVPIEPQEVVSVDIPSKMGMLHLEVPIVLEEDDHVQKAESCAKELDDIYKMLKKKHEEAKEIMVRAIVNNNHMLMLNHPINEQKICSLQKLTQSLISLKFT</sequence>
<dbReference type="PANTHER" id="PTHR36380:SF1">
    <property type="entry name" value="OS01G0755100 PROTEIN"/>
    <property type="match status" value="1"/>
</dbReference>
<reference evidence="3" key="1">
    <citation type="journal article" date="2016" name="Nature">
        <title>The genome of the seagrass Zostera marina reveals angiosperm adaptation to the sea.</title>
        <authorList>
            <person name="Olsen J.L."/>
            <person name="Rouze P."/>
            <person name="Verhelst B."/>
            <person name="Lin Y.-C."/>
            <person name="Bayer T."/>
            <person name="Collen J."/>
            <person name="Dattolo E."/>
            <person name="De Paoli E."/>
            <person name="Dittami S."/>
            <person name="Maumus F."/>
            <person name="Michel G."/>
            <person name="Kersting A."/>
            <person name="Lauritano C."/>
            <person name="Lohaus R."/>
            <person name="Toepel M."/>
            <person name="Tonon T."/>
            <person name="Vanneste K."/>
            <person name="Amirebrahimi M."/>
            <person name="Brakel J."/>
            <person name="Bostroem C."/>
            <person name="Chovatia M."/>
            <person name="Grimwood J."/>
            <person name="Jenkins J.W."/>
            <person name="Jueterbock A."/>
            <person name="Mraz A."/>
            <person name="Stam W.T."/>
            <person name="Tice H."/>
            <person name="Bornberg-Bauer E."/>
            <person name="Green P.J."/>
            <person name="Pearson G.A."/>
            <person name="Procaccini G."/>
            <person name="Duarte C.M."/>
            <person name="Schmutz J."/>
            <person name="Reusch T.B.H."/>
            <person name="Van de Peer Y."/>
        </authorList>
    </citation>
    <scope>NUCLEOTIDE SEQUENCE [LARGE SCALE GENOMIC DNA]</scope>
    <source>
        <strain evidence="3">cv. Finnish</strain>
    </source>
</reference>
<evidence type="ECO:0000313" key="3">
    <source>
        <dbReference type="Proteomes" id="UP000036987"/>
    </source>
</evidence>
<accession>A0A0K9P335</accession>
<feature type="region of interest" description="Disordered" evidence="1">
    <location>
        <begin position="436"/>
        <end position="457"/>
    </location>
</feature>
<feature type="compositionally biased region" description="Basic and acidic residues" evidence="1">
    <location>
        <begin position="349"/>
        <end position="364"/>
    </location>
</feature>
<organism evidence="2 3">
    <name type="scientific">Zostera marina</name>
    <name type="common">Eelgrass</name>
    <dbReference type="NCBI Taxonomy" id="29655"/>
    <lineage>
        <taxon>Eukaryota</taxon>
        <taxon>Viridiplantae</taxon>
        <taxon>Streptophyta</taxon>
        <taxon>Embryophyta</taxon>
        <taxon>Tracheophyta</taxon>
        <taxon>Spermatophyta</taxon>
        <taxon>Magnoliopsida</taxon>
        <taxon>Liliopsida</taxon>
        <taxon>Zosteraceae</taxon>
        <taxon>Zostera</taxon>
    </lineage>
</organism>
<feature type="region of interest" description="Disordered" evidence="1">
    <location>
        <begin position="301"/>
        <end position="395"/>
    </location>
</feature>
<dbReference type="OrthoDB" id="602706at2759"/>
<dbReference type="AlphaFoldDB" id="A0A0K9P335"/>
<dbReference type="Proteomes" id="UP000036987">
    <property type="component" value="Unassembled WGS sequence"/>
</dbReference>
<keyword evidence="3" id="KW-1185">Reference proteome</keyword>
<name>A0A0K9P335_ZOSMR</name>
<evidence type="ECO:0000313" key="2">
    <source>
        <dbReference type="EMBL" id="KMZ63404.1"/>
    </source>
</evidence>